<protein>
    <recommendedName>
        <fullName evidence="1">catechol O-methyltransferase</fullName>
        <ecNumber evidence="1">2.1.1.6</ecNumber>
    </recommendedName>
</protein>
<evidence type="ECO:0000256" key="7">
    <source>
        <dbReference type="PROSITE-ProRule" id="PRU00409"/>
    </source>
</evidence>
<evidence type="ECO:0000313" key="11">
    <source>
        <dbReference type="Proteomes" id="UP001305647"/>
    </source>
</evidence>
<proteinExistence type="inferred from homology"/>
<dbReference type="PANTHER" id="PTHR43836:SF2">
    <property type="entry name" value="CATECHOL O-METHYLTRANSFERASE 1-RELATED"/>
    <property type="match status" value="1"/>
</dbReference>
<reference evidence="10" key="2">
    <citation type="submission" date="2023-05" db="EMBL/GenBank/DDBJ databases">
        <authorList>
            <consortium name="Lawrence Berkeley National Laboratory"/>
            <person name="Steindorff A."/>
            <person name="Hensen N."/>
            <person name="Bonometti L."/>
            <person name="Westerberg I."/>
            <person name="Brannstrom I.O."/>
            <person name="Guillou S."/>
            <person name="Cros-Aarteil S."/>
            <person name="Calhoun S."/>
            <person name="Haridas S."/>
            <person name="Kuo A."/>
            <person name="Mondo S."/>
            <person name="Pangilinan J."/>
            <person name="Riley R."/>
            <person name="Labutti K."/>
            <person name="Andreopoulos B."/>
            <person name="Lipzen A."/>
            <person name="Chen C."/>
            <person name="Yanf M."/>
            <person name="Daum C."/>
            <person name="Ng V."/>
            <person name="Clum A."/>
            <person name="Ohm R."/>
            <person name="Martin F."/>
            <person name="Silar P."/>
            <person name="Natvig D."/>
            <person name="Lalanne C."/>
            <person name="Gautier V."/>
            <person name="Ament-Velasquez S.L."/>
            <person name="Kruys A."/>
            <person name="Hutchinson M.I."/>
            <person name="Powell A.J."/>
            <person name="Barry K."/>
            <person name="Miller A.N."/>
            <person name="Grigoriev I.V."/>
            <person name="Debuchy R."/>
            <person name="Gladieux P."/>
            <person name="Thoren M.H."/>
            <person name="Johannesson H."/>
        </authorList>
    </citation>
    <scope>NUCLEOTIDE SEQUENCE</scope>
    <source>
        <strain evidence="10">CBS 757.83</strain>
    </source>
</reference>
<dbReference type="SUPFAM" id="SSF56059">
    <property type="entry name" value="Glutathione synthetase ATP-binding domain-like"/>
    <property type="match status" value="1"/>
</dbReference>
<keyword evidence="8" id="KW-0812">Transmembrane</keyword>
<dbReference type="Pfam" id="PF01596">
    <property type="entry name" value="Methyltransf_3"/>
    <property type="match status" value="1"/>
</dbReference>
<dbReference type="PROSITE" id="PS50975">
    <property type="entry name" value="ATP_GRASP"/>
    <property type="match status" value="1"/>
</dbReference>
<evidence type="ECO:0000256" key="2">
    <source>
        <dbReference type="ARBA" id="ARBA00022603"/>
    </source>
</evidence>
<keyword evidence="4" id="KW-0949">S-adenosyl-L-methionine</keyword>
<dbReference type="InterPro" id="IPR011761">
    <property type="entry name" value="ATP-grasp"/>
</dbReference>
<dbReference type="EMBL" id="MU863693">
    <property type="protein sequence ID" value="KAK4096850.1"/>
    <property type="molecule type" value="Genomic_DNA"/>
</dbReference>
<dbReference type="PROSITE" id="PS51682">
    <property type="entry name" value="SAM_OMT_I"/>
    <property type="match status" value="1"/>
</dbReference>
<keyword evidence="3" id="KW-0808">Transferase</keyword>
<dbReference type="Gene3D" id="3.40.50.150">
    <property type="entry name" value="Vaccinia Virus protein VP39"/>
    <property type="match status" value="1"/>
</dbReference>
<feature type="transmembrane region" description="Helical" evidence="8">
    <location>
        <begin position="292"/>
        <end position="313"/>
    </location>
</feature>
<evidence type="ECO:0000256" key="3">
    <source>
        <dbReference type="ARBA" id="ARBA00022679"/>
    </source>
</evidence>
<dbReference type="PANTHER" id="PTHR43836">
    <property type="entry name" value="CATECHOL O-METHYLTRANSFERASE 1-RELATED"/>
    <property type="match status" value="1"/>
</dbReference>
<comment type="similarity">
    <text evidence="6">Belongs to the class I-like SAM-binding methyltransferase superfamily. Cation-dependent O-methyltransferase family.</text>
</comment>
<evidence type="ECO:0000256" key="8">
    <source>
        <dbReference type="SAM" id="Phobius"/>
    </source>
</evidence>
<evidence type="ECO:0000256" key="5">
    <source>
        <dbReference type="ARBA" id="ARBA00022939"/>
    </source>
</evidence>
<accession>A0AAN6SWW7</accession>
<evidence type="ECO:0000256" key="4">
    <source>
        <dbReference type="ARBA" id="ARBA00022691"/>
    </source>
</evidence>
<dbReference type="SUPFAM" id="SSF53335">
    <property type="entry name" value="S-adenosyl-L-methionine-dependent methyltransferases"/>
    <property type="match status" value="1"/>
</dbReference>
<dbReference type="Gene3D" id="3.30.470.20">
    <property type="entry name" value="ATP-grasp fold, B domain"/>
    <property type="match status" value="1"/>
</dbReference>
<keyword evidence="2" id="KW-0489">Methyltransferase</keyword>
<dbReference type="InterPro" id="IPR002935">
    <property type="entry name" value="SAM_O-MeTrfase"/>
</dbReference>
<dbReference type="GO" id="GO:0032259">
    <property type="term" value="P:methylation"/>
    <property type="evidence" value="ECO:0007669"/>
    <property type="project" value="UniProtKB-KW"/>
</dbReference>
<name>A0AAN6SWW7_9PEZI</name>
<evidence type="ECO:0000256" key="6">
    <source>
        <dbReference type="ARBA" id="ARBA00023453"/>
    </source>
</evidence>
<gene>
    <name evidence="10" type="ORF">N658DRAFT_518967</name>
</gene>
<reference evidence="10" key="1">
    <citation type="journal article" date="2023" name="Mol. Phylogenet. Evol.">
        <title>Genome-scale phylogeny and comparative genomics of the fungal order Sordariales.</title>
        <authorList>
            <person name="Hensen N."/>
            <person name="Bonometti L."/>
            <person name="Westerberg I."/>
            <person name="Brannstrom I.O."/>
            <person name="Guillou S."/>
            <person name="Cros-Aarteil S."/>
            <person name="Calhoun S."/>
            <person name="Haridas S."/>
            <person name="Kuo A."/>
            <person name="Mondo S."/>
            <person name="Pangilinan J."/>
            <person name="Riley R."/>
            <person name="LaButti K."/>
            <person name="Andreopoulos B."/>
            <person name="Lipzen A."/>
            <person name="Chen C."/>
            <person name="Yan M."/>
            <person name="Daum C."/>
            <person name="Ng V."/>
            <person name="Clum A."/>
            <person name="Steindorff A."/>
            <person name="Ohm R.A."/>
            <person name="Martin F."/>
            <person name="Silar P."/>
            <person name="Natvig D.O."/>
            <person name="Lalanne C."/>
            <person name="Gautier V."/>
            <person name="Ament-Velasquez S.L."/>
            <person name="Kruys A."/>
            <person name="Hutchinson M.I."/>
            <person name="Powell A.J."/>
            <person name="Barry K."/>
            <person name="Miller A.N."/>
            <person name="Grigoriev I.V."/>
            <person name="Debuchy R."/>
            <person name="Gladieux P."/>
            <person name="Hiltunen Thoren M."/>
            <person name="Johannesson H."/>
        </authorList>
    </citation>
    <scope>NUCLEOTIDE SEQUENCE</scope>
    <source>
        <strain evidence="10">CBS 757.83</strain>
    </source>
</reference>
<evidence type="ECO:0000313" key="10">
    <source>
        <dbReference type="EMBL" id="KAK4096850.1"/>
    </source>
</evidence>
<dbReference type="GO" id="GO:0006584">
    <property type="term" value="P:catecholamine metabolic process"/>
    <property type="evidence" value="ECO:0007669"/>
    <property type="project" value="UniProtKB-KW"/>
</dbReference>
<keyword evidence="7" id="KW-0067">ATP-binding</keyword>
<feature type="transmembrane region" description="Helical" evidence="8">
    <location>
        <begin position="117"/>
        <end position="139"/>
    </location>
</feature>
<dbReference type="InterPro" id="IPR029063">
    <property type="entry name" value="SAM-dependent_MTases_sf"/>
</dbReference>
<dbReference type="GO" id="GO:0046872">
    <property type="term" value="F:metal ion binding"/>
    <property type="evidence" value="ECO:0007669"/>
    <property type="project" value="InterPro"/>
</dbReference>
<keyword evidence="11" id="KW-1185">Reference proteome</keyword>
<keyword evidence="8" id="KW-0472">Membrane</keyword>
<dbReference type="EC" id="2.1.1.6" evidence="1"/>
<comment type="caution">
    <text evidence="10">The sequence shown here is derived from an EMBL/GenBank/DDBJ whole genome shotgun (WGS) entry which is preliminary data.</text>
</comment>
<feature type="domain" description="ATP-grasp" evidence="9">
    <location>
        <begin position="457"/>
        <end position="661"/>
    </location>
</feature>
<organism evidence="10 11">
    <name type="scientific">Parathielavia hyrcaniae</name>
    <dbReference type="NCBI Taxonomy" id="113614"/>
    <lineage>
        <taxon>Eukaryota</taxon>
        <taxon>Fungi</taxon>
        <taxon>Dikarya</taxon>
        <taxon>Ascomycota</taxon>
        <taxon>Pezizomycotina</taxon>
        <taxon>Sordariomycetes</taxon>
        <taxon>Sordariomycetidae</taxon>
        <taxon>Sordariales</taxon>
        <taxon>Chaetomiaceae</taxon>
        <taxon>Parathielavia</taxon>
    </lineage>
</organism>
<keyword evidence="8" id="KW-1133">Transmembrane helix</keyword>
<dbReference type="Proteomes" id="UP001305647">
    <property type="component" value="Unassembled WGS sequence"/>
</dbReference>
<dbReference type="GO" id="GO:0008171">
    <property type="term" value="F:O-methyltransferase activity"/>
    <property type="evidence" value="ECO:0007669"/>
    <property type="project" value="InterPro"/>
</dbReference>
<sequence>MAMFDESKAYAGQEDVFYDDGRELELLRFVYGRPDLDQIRGNSARVLAAIDEYARTQKYLMNVGEDKGRIVVELISEARPKTMVELGGYVGYSCILFADAVRRAGGEQYFTLERDPVFGAIIMALVDLAGLADFVTVVIGSSDPSIRRLHSQNLLKHIDILFLDHYKPAYTADLKRCEELRLVTPGSVLAADNVIKPGNPPYLEYVRSTVSEKRKSAGGGEHEPALGARFPDATAKQYAGRQDAERLVSARGNPNLVYESRLVKSFEPTGIPSKMSTAESSRFAHAMQNASLLVLSLMFLPLDTFILFLSYAVRVLVAIPATSHRARRRAACDNTGCFKPQTVLVTGVGMTKGLALARLFYTAGHNVVGADFEPPYLPISCGHFSRSVKRFHRLSKPDGTPVGSARYCQRIVDIVKKEHVSLWDGQAKEMVERFTPCRAAQFDAATTKKLHEKHSFIQYTRSVGLSVPETHTVTSSADALKILDDAHATGKKFILKYIGVDDAARGDMTLLPLNTPASTKAHTSRLQISEKRPWILQQFIDGPEFCTHALVVRGQVKAFTACPSAELLMHYKALPQNSALHRSMLRFTQELAAASDLEHFTGHLSFDFLVDRDEAREAEQDPNNQGRVTLYPIECNPRAHTAVVLFSDTPEMAEAYLPLLDEHESAREQQPKKSLHGVCSVVEPVYPRNHAKYYWIGHDLVTLVVLPALSLFSRRGNSFVEVFGSFRAFLEHLLLWNDGTYEIWDPLPAWWLYHVYWPFQFALMLRTGRKWSRVNVSTTKIFSC</sequence>
<dbReference type="AlphaFoldDB" id="A0AAN6SWW7"/>
<dbReference type="GO" id="GO:0005524">
    <property type="term" value="F:ATP binding"/>
    <property type="evidence" value="ECO:0007669"/>
    <property type="project" value="UniProtKB-UniRule"/>
</dbReference>
<keyword evidence="7" id="KW-0547">Nucleotide-binding</keyword>
<keyword evidence="5" id="KW-0128">Catecholamine metabolism</keyword>
<evidence type="ECO:0000259" key="9">
    <source>
        <dbReference type="PROSITE" id="PS50975"/>
    </source>
</evidence>
<evidence type="ECO:0000256" key="1">
    <source>
        <dbReference type="ARBA" id="ARBA00012880"/>
    </source>
</evidence>